<reference evidence="3" key="1">
    <citation type="journal article" date="2019" name="Int. J. Syst. Evol. Microbiol.">
        <title>The Global Catalogue of Microorganisms (GCM) 10K type strain sequencing project: providing services to taxonomists for standard genome sequencing and annotation.</title>
        <authorList>
            <consortium name="The Broad Institute Genomics Platform"/>
            <consortium name="The Broad Institute Genome Sequencing Center for Infectious Disease"/>
            <person name="Wu L."/>
            <person name="Ma J."/>
        </authorList>
    </citation>
    <scope>NUCLEOTIDE SEQUENCE [LARGE SCALE GENOMIC DNA]</scope>
    <source>
        <strain evidence="3">JCM 18423</strain>
    </source>
</reference>
<comment type="caution">
    <text evidence="2">The sequence shown here is derived from an EMBL/GenBank/DDBJ whole genome shotgun (WGS) entry which is preliminary data.</text>
</comment>
<gene>
    <name evidence="2" type="ORF">GCM10023337_08270</name>
</gene>
<sequence length="104" mass="11794">MSSSRDLVAEVIRNPKYQELLQRRNRISLTFFVITLIIYAGFILTLAFDPELFGRPIGNMTISIGVFTATLVLISASILVALYVYLSNKIFDPLLKDIIQEIQK</sequence>
<dbReference type="InterPro" id="IPR052959">
    <property type="entry name" value="Inner_membrane_assoc"/>
</dbReference>
<dbReference type="Proteomes" id="UP001500227">
    <property type="component" value="Unassembled WGS sequence"/>
</dbReference>
<dbReference type="PANTHER" id="PTHR38598:SF1">
    <property type="entry name" value="INNER MEMBRANE PROTEIN YJCH"/>
    <property type="match status" value="1"/>
</dbReference>
<dbReference type="InterPro" id="IPR007436">
    <property type="entry name" value="DUF485"/>
</dbReference>
<dbReference type="EMBL" id="BAABKD010000007">
    <property type="protein sequence ID" value="GAA5087611.1"/>
    <property type="molecule type" value="Genomic_DNA"/>
</dbReference>
<accession>A0ABP9M2I4</accession>
<keyword evidence="1" id="KW-0812">Transmembrane</keyword>
<evidence type="ECO:0008006" key="4">
    <source>
        <dbReference type="Google" id="ProtNLM"/>
    </source>
</evidence>
<evidence type="ECO:0000313" key="3">
    <source>
        <dbReference type="Proteomes" id="UP001500227"/>
    </source>
</evidence>
<protein>
    <recommendedName>
        <fullName evidence="4">DUF485 domain-containing protein</fullName>
    </recommendedName>
</protein>
<keyword evidence="1" id="KW-1133">Transmembrane helix</keyword>
<dbReference type="RefSeq" id="WP_300648258.1">
    <property type="nucleotide sequence ID" value="NZ_BAABKD010000007.1"/>
</dbReference>
<feature type="transmembrane region" description="Helical" evidence="1">
    <location>
        <begin position="60"/>
        <end position="86"/>
    </location>
</feature>
<dbReference type="PANTHER" id="PTHR38598">
    <property type="entry name" value="INNER MEMBRANE PROTEIN YJCH"/>
    <property type="match status" value="1"/>
</dbReference>
<evidence type="ECO:0000256" key="1">
    <source>
        <dbReference type="SAM" id="Phobius"/>
    </source>
</evidence>
<evidence type="ECO:0000313" key="2">
    <source>
        <dbReference type="EMBL" id="GAA5087611.1"/>
    </source>
</evidence>
<keyword evidence="3" id="KW-1185">Reference proteome</keyword>
<name>A0ABP9M2I4_9BURK</name>
<feature type="transmembrane region" description="Helical" evidence="1">
    <location>
        <begin position="27"/>
        <end position="48"/>
    </location>
</feature>
<keyword evidence="1" id="KW-0472">Membrane</keyword>
<proteinExistence type="predicted"/>
<organism evidence="2 3">
    <name type="scientific">Paenalcaligenes hermetiae</name>
    <dbReference type="NCBI Taxonomy" id="1157987"/>
    <lineage>
        <taxon>Bacteria</taxon>
        <taxon>Pseudomonadati</taxon>
        <taxon>Pseudomonadota</taxon>
        <taxon>Betaproteobacteria</taxon>
        <taxon>Burkholderiales</taxon>
        <taxon>Alcaligenaceae</taxon>
        <taxon>Paenalcaligenes</taxon>
    </lineage>
</organism>
<dbReference type="Pfam" id="PF04341">
    <property type="entry name" value="DUF485"/>
    <property type="match status" value="1"/>
</dbReference>